<accession>A0A2S7SQX8</accession>
<dbReference type="InterPro" id="IPR012337">
    <property type="entry name" value="RNaseH-like_sf"/>
</dbReference>
<dbReference type="GO" id="GO:0004523">
    <property type="term" value="F:RNA-DNA hybrid ribonuclease activity"/>
    <property type="evidence" value="ECO:0007669"/>
    <property type="project" value="InterPro"/>
</dbReference>
<dbReference type="Pfam" id="PF00075">
    <property type="entry name" value="RNase_H"/>
    <property type="match status" value="1"/>
</dbReference>
<dbReference type="OrthoDB" id="662136at2"/>
<feature type="domain" description="RNase H type-1" evidence="1">
    <location>
        <begin position="1"/>
        <end position="147"/>
    </location>
</feature>
<name>A0A2S7SQX8_9BACT</name>
<dbReference type="InterPro" id="IPR036397">
    <property type="entry name" value="RNaseH_sf"/>
</dbReference>
<reference evidence="2 3" key="1">
    <citation type="submission" date="2018-01" db="EMBL/GenBank/DDBJ databases">
        <title>A novel member of the phylum Bacteroidetes isolated from glacier ice.</title>
        <authorList>
            <person name="Liu Q."/>
            <person name="Xin Y.-H."/>
        </authorList>
    </citation>
    <scope>NUCLEOTIDE SEQUENCE [LARGE SCALE GENOMIC DNA]</scope>
    <source>
        <strain evidence="2 3">RB1R16</strain>
    </source>
</reference>
<dbReference type="PROSITE" id="PS50879">
    <property type="entry name" value="RNASE_H_1"/>
    <property type="match status" value="1"/>
</dbReference>
<comment type="caution">
    <text evidence="2">The sequence shown here is derived from an EMBL/GenBank/DDBJ whole genome shotgun (WGS) entry which is preliminary data.</text>
</comment>
<sequence>MEEIVVYTDGSCHTQLLVGAWAAIIFKGSDRIVLSGVAHHTTHNRMELQSVIEALKYSADKYSGLTVHIYTDSQYVVGLEGRREKLTKVAYKTNAGNEIQNVDLVKQLWSLQDQLSVKFTKVEAHLKKTELVNHNIEVDTIVRALLRSAIANG</sequence>
<keyword evidence="3" id="KW-1185">Reference proteome</keyword>
<dbReference type="RefSeq" id="WP_105040753.1">
    <property type="nucleotide sequence ID" value="NZ_PPSL01000006.1"/>
</dbReference>
<evidence type="ECO:0000313" key="2">
    <source>
        <dbReference type="EMBL" id="PQJ09303.1"/>
    </source>
</evidence>
<organism evidence="2 3">
    <name type="scientific">Flavipsychrobacter stenotrophus</name>
    <dbReference type="NCBI Taxonomy" id="2077091"/>
    <lineage>
        <taxon>Bacteria</taxon>
        <taxon>Pseudomonadati</taxon>
        <taxon>Bacteroidota</taxon>
        <taxon>Chitinophagia</taxon>
        <taxon>Chitinophagales</taxon>
        <taxon>Chitinophagaceae</taxon>
        <taxon>Flavipsychrobacter</taxon>
    </lineage>
</organism>
<evidence type="ECO:0000259" key="1">
    <source>
        <dbReference type="PROSITE" id="PS50879"/>
    </source>
</evidence>
<protein>
    <recommendedName>
        <fullName evidence="1">RNase H type-1 domain-containing protein</fullName>
    </recommendedName>
</protein>
<proteinExistence type="predicted"/>
<dbReference type="EMBL" id="PPSL01000006">
    <property type="protein sequence ID" value="PQJ09303.1"/>
    <property type="molecule type" value="Genomic_DNA"/>
</dbReference>
<evidence type="ECO:0000313" key="3">
    <source>
        <dbReference type="Proteomes" id="UP000239872"/>
    </source>
</evidence>
<dbReference type="Gene3D" id="3.30.420.10">
    <property type="entry name" value="Ribonuclease H-like superfamily/Ribonuclease H"/>
    <property type="match status" value="1"/>
</dbReference>
<dbReference type="InterPro" id="IPR002156">
    <property type="entry name" value="RNaseH_domain"/>
</dbReference>
<dbReference type="SUPFAM" id="SSF53098">
    <property type="entry name" value="Ribonuclease H-like"/>
    <property type="match status" value="1"/>
</dbReference>
<dbReference type="Proteomes" id="UP000239872">
    <property type="component" value="Unassembled WGS sequence"/>
</dbReference>
<dbReference type="AlphaFoldDB" id="A0A2S7SQX8"/>
<dbReference type="GO" id="GO:0003676">
    <property type="term" value="F:nucleic acid binding"/>
    <property type="evidence" value="ECO:0007669"/>
    <property type="project" value="InterPro"/>
</dbReference>
<gene>
    <name evidence="2" type="ORF">CJD36_018820</name>
</gene>